<proteinExistence type="predicted"/>
<name>A0A4Q1TK97_9LACO</name>
<feature type="transmembrane region" description="Helical" evidence="1">
    <location>
        <begin position="12"/>
        <end position="37"/>
    </location>
</feature>
<dbReference type="EMBL" id="CP107523">
    <property type="protein sequence ID" value="UYN56480.1"/>
    <property type="molecule type" value="Genomic_DNA"/>
</dbReference>
<dbReference type="OrthoDB" id="2318790at2"/>
<reference evidence="3" key="2">
    <citation type="submission" date="2022-10" db="EMBL/GenBank/DDBJ databases">
        <title>Comparative genomic analysis and in-vitro probiotic properties of the potential probiotic L. chiayiensis AACE 3.</title>
        <authorList>
            <person name="Kang X."/>
        </authorList>
    </citation>
    <scope>NUCLEOTIDE SEQUENCE</scope>
    <source>
        <strain evidence="3">AACE 3</strain>
    </source>
</reference>
<feature type="transmembrane region" description="Helical" evidence="1">
    <location>
        <begin position="90"/>
        <end position="112"/>
    </location>
</feature>
<keyword evidence="1" id="KW-1133">Transmembrane helix</keyword>
<evidence type="ECO:0000313" key="2">
    <source>
        <dbReference type="EMBL" id="RXT18956.1"/>
    </source>
</evidence>
<dbReference type="Proteomes" id="UP000290475">
    <property type="component" value="Unassembled WGS sequence"/>
</dbReference>
<dbReference type="AlphaFoldDB" id="A0A4Q1TK97"/>
<dbReference type="InterPro" id="IPR002798">
    <property type="entry name" value="SpoIIM-like"/>
</dbReference>
<dbReference type="Pfam" id="PF01944">
    <property type="entry name" value="SpoIIM"/>
    <property type="match status" value="1"/>
</dbReference>
<accession>A0A4Q1TK97</accession>
<dbReference type="PANTHER" id="PTHR35337">
    <property type="entry name" value="SLR1478 PROTEIN"/>
    <property type="match status" value="1"/>
</dbReference>
<dbReference type="RefSeq" id="WP_129302741.1">
    <property type="nucleotide sequence ID" value="NZ_CP074378.1"/>
</dbReference>
<dbReference type="EMBL" id="MSSM01000036">
    <property type="protein sequence ID" value="RXT18956.1"/>
    <property type="molecule type" value="Genomic_DNA"/>
</dbReference>
<evidence type="ECO:0000313" key="4">
    <source>
        <dbReference type="Proteomes" id="UP000290475"/>
    </source>
</evidence>
<evidence type="ECO:0000313" key="5">
    <source>
        <dbReference type="Proteomes" id="UP001164790"/>
    </source>
</evidence>
<organism evidence="2 4">
    <name type="scientific">Lacticaseibacillus chiayiensis</name>
    <dbReference type="NCBI Taxonomy" id="2100821"/>
    <lineage>
        <taxon>Bacteria</taxon>
        <taxon>Bacillati</taxon>
        <taxon>Bacillota</taxon>
        <taxon>Bacilli</taxon>
        <taxon>Lactobacillales</taxon>
        <taxon>Lactobacillaceae</taxon>
        <taxon>Lacticaseibacillus</taxon>
    </lineage>
</organism>
<evidence type="ECO:0000256" key="1">
    <source>
        <dbReference type="SAM" id="Phobius"/>
    </source>
</evidence>
<sequence>MKKRLKYHLNVIGQYLLIGWLIFIVMTILVGLLSYIVMKSNPHFIRGIMSGLSAKFPGATDNWHAFWVILLNNERVTFTMMLVGMIPIPFLYWISYVVTCASVGLVLGIYAAKLGLSSAFGAFVLGILPHGIFEMSGMIVAVALAAQVNKALRQSIKRFFANPQYEKSPLDAKAIAVQYFGIVVPVIAFAAIIEGFITPVLLRLIVQ</sequence>
<feature type="transmembrane region" description="Helical" evidence="1">
    <location>
        <begin position="179"/>
        <end position="206"/>
    </location>
</feature>
<feature type="transmembrane region" description="Helical" evidence="1">
    <location>
        <begin position="119"/>
        <end position="146"/>
    </location>
</feature>
<keyword evidence="1" id="KW-0472">Membrane</keyword>
<evidence type="ECO:0000313" key="3">
    <source>
        <dbReference type="EMBL" id="UYN56480.1"/>
    </source>
</evidence>
<keyword evidence="5" id="KW-1185">Reference proteome</keyword>
<keyword evidence="1" id="KW-0812">Transmembrane</keyword>
<dbReference type="PANTHER" id="PTHR35337:SF1">
    <property type="entry name" value="SLR1478 PROTEIN"/>
    <property type="match status" value="1"/>
</dbReference>
<gene>
    <name evidence="2" type="ORF">BVJ53_12745</name>
    <name evidence="3" type="ORF">OFW50_13615</name>
</gene>
<reference evidence="2 4" key="1">
    <citation type="submission" date="2017-01" db="EMBL/GenBank/DDBJ databases">
        <title>Lactobacillus chiayiensis sp. nov., a lactic acid bacterium isolated from compost.</title>
        <authorList>
            <person name="Huang C.-H."/>
        </authorList>
    </citation>
    <scope>NUCLEOTIDE SEQUENCE [LARGE SCALE GENOMIC DNA]</scope>
    <source>
        <strain evidence="2">Chh01</strain>
        <strain evidence="4">chh01</strain>
    </source>
</reference>
<protein>
    <submittedName>
        <fullName evidence="3">Stage II sporulation protein M</fullName>
    </submittedName>
</protein>
<dbReference type="Proteomes" id="UP001164790">
    <property type="component" value="Chromosome"/>
</dbReference>